<comment type="subunit">
    <text evidence="2">Oligomer of 12 subunits arranged in the form of two hexagons.</text>
</comment>
<dbReference type="Gene3D" id="3.10.20.70">
    <property type="entry name" value="Glutamine synthetase, N-terminal domain"/>
    <property type="match status" value="1"/>
</dbReference>
<feature type="domain" description="GS catalytic" evidence="16">
    <location>
        <begin position="108"/>
        <end position="469"/>
    </location>
</feature>
<accession>A0A1M6R7B7</accession>
<dbReference type="AlphaFoldDB" id="A0A1M6R7B7"/>
<feature type="binding site" evidence="11">
    <location>
        <position position="212"/>
    </location>
    <ligand>
        <name>Mg(2+)</name>
        <dbReference type="ChEBI" id="CHEBI:18420"/>
        <label>1</label>
    </ligand>
</feature>
<evidence type="ECO:0000256" key="7">
    <source>
        <dbReference type="ARBA" id="ARBA00022840"/>
    </source>
</evidence>
<dbReference type="STRING" id="381751.SAMN05444391_0538"/>
<evidence type="ECO:0000256" key="4">
    <source>
        <dbReference type="ARBA" id="ARBA00022598"/>
    </source>
</evidence>
<dbReference type="PROSITE" id="PS51986">
    <property type="entry name" value="GS_BETA_GRASP"/>
    <property type="match status" value="1"/>
</dbReference>
<evidence type="ECO:0000259" key="15">
    <source>
        <dbReference type="PROSITE" id="PS51986"/>
    </source>
</evidence>
<keyword evidence="8 11" id="KW-0460">Magnesium</keyword>
<feature type="binding site" evidence="10">
    <location>
        <position position="207"/>
    </location>
    <ligand>
        <name>ATP</name>
        <dbReference type="ChEBI" id="CHEBI:30616"/>
    </ligand>
</feature>
<dbReference type="InterPro" id="IPR036651">
    <property type="entry name" value="Gln_synt_N_sf"/>
</dbReference>
<dbReference type="PANTHER" id="PTHR43407:SF1">
    <property type="entry name" value="LENGSIN"/>
    <property type="match status" value="1"/>
</dbReference>
<evidence type="ECO:0000256" key="5">
    <source>
        <dbReference type="ARBA" id="ARBA00022723"/>
    </source>
</evidence>
<feature type="binding site" evidence="11">
    <location>
        <position position="133"/>
    </location>
    <ligand>
        <name>Mg(2+)</name>
        <dbReference type="ChEBI" id="CHEBI:18420"/>
        <label>1</label>
    </ligand>
</feature>
<dbReference type="EMBL" id="LT670846">
    <property type="protein sequence ID" value="SHK28343.1"/>
    <property type="molecule type" value="Genomic_DNA"/>
</dbReference>
<feature type="domain" description="GS beta-grasp" evidence="15">
    <location>
        <begin position="16"/>
        <end position="100"/>
    </location>
</feature>
<dbReference type="InterPro" id="IPR001637">
    <property type="entry name" value="Gln_synth_I_adenylation_site"/>
</dbReference>
<evidence type="ECO:0000256" key="13">
    <source>
        <dbReference type="PROSITE-ProRule" id="PRU01330"/>
    </source>
</evidence>
<dbReference type="GO" id="GO:0006542">
    <property type="term" value="P:glutamine biosynthetic process"/>
    <property type="evidence" value="ECO:0007669"/>
    <property type="project" value="InterPro"/>
</dbReference>
<feature type="binding site" evidence="11">
    <location>
        <position position="135"/>
    </location>
    <ligand>
        <name>Mg(2+)</name>
        <dbReference type="ChEBI" id="CHEBI:18420"/>
        <label>2</label>
    </ligand>
</feature>
<keyword evidence="5 11" id="KW-0479">Metal-binding</keyword>
<feature type="binding site" evidence="11">
    <location>
        <position position="269"/>
    </location>
    <ligand>
        <name>Mg(2+)</name>
        <dbReference type="ChEBI" id="CHEBI:18420"/>
        <label>1</label>
    </ligand>
</feature>
<dbReference type="Gene3D" id="3.30.590.10">
    <property type="entry name" value="Glutamine synthetase/guanido kinase, catalytic domain"/>
    <property type="match status" value="1"/>
</dbReference>
<comment type="cofactor">
    <cofactor evidence="11">
        <name>Mg(2+)</name>
        <dbReference type="ChEBI" id="CHEBI:18420"/>
    </cofactor>
    <text evidence="11">Binds 2 Mg(2+) ions per subunit.</text>
</comment>
<dbReference type="Pfam" id="PF00120">
    <property type="entry name" value="Gln-synt_C"/>
    <property type="match status" value="1"/>
</dbReference>
<dbReference type="GO" id="GO:0004356">
    <property type="term" value="F:glutamine synthetase activity"/>
    <property type="evidence" value="ECO:0007669"/>
    <property type="project" value="InterPro"/>
</dbReference>
<feature type="binding site" evidence="9">
    <location>
        <position position="360"/>
    </location>
    <ligand>
        <name>L-glutamate</name>
        <dbReference type="ChEBI" id="CHEBI:29985"/>
    </ligand>
</feature>
<keyword evidence="4" id="KW-0436">Ligase</keyword>
<protein>
    <submittedName>
        <fullName evidence="17">Glutamine synthetase</fullName>
    </submittedName>
</protein>
<dbReference type="SUPFAM" id="SSF55931">
    <property type="entry name" value="Glutamine synthetase/guanido kinase"/>
    <property type="match status" value="1"/>
</dbReference>
<dbReference type="InterPro" id="IPR004809">
    <property type="entry name" value="Gln_synth_I"/>
</dbReference>
<dbReference type="GO" id="GO:0046872">
    <property type="term" value="F:metal ion binding"/>
    <property type="evidence" value="ECO:0007669"/>
    <property type="project" value="UniProtKB-KW"/>
</dbReference>
<dbReference type="SMART" id="SM01230">
    <property type="entry name" value="Gln-synt_C"/>
    <property type="match status" value="1"/>
</dbReference>
<comment type="similarity">
    <text evidence="1 13 14">Belongs to the glutamine synthetase family.</text>
</comment>
<dbReference type="GO" id="GO:0005737">
    <property type="term" value="C:cytoplasm"/>
    <property type="evidence" value="ECO:0007669"/>
    <property type="project" value="TreeGrafter"/>
</dbReference>
<reference evidence="17 18" key="1">
    <citation type="submission" date="2016-11" db="EMBL/GenBank/DDBJ databases">
        <authorList>
            <person name="Jaros S."/>
            <person name="Januszkiewicz K."/>
            <person name="Wedrychowicz H."/>
        </authorList>
    </citation>
    <scope>NUCLEOTIDE SEQUENCE [LARGE SCALE GENOMIC DNA]</scope>
    <source>
        <strain evidence="17 18">DSM 19557</strain>
    </source>
</reference>
<feature type="binding site" evidence="10">
    <location>
        <position position="339"/>
    </location>
    <ligand>
        <name>ATP</name>
        <dbReference type="ChEBI" id="CHEBI:30616"/>
    </ligand>
</feature>
<keyword evidence="7 10" id="KW-0067">ATP-binding</keyword>
<evidence type="ECO:0000256" key="1">
    <source>
        <dbReference type="ARBA" id="ARBA00009897"/>
    </source>
</evidence>
<proteinExistence type="inferred from homology"/>
<evidence type="ECO:0000256" key="9">
    <source>
        <dbReference type="PIRSR" id="PIRSR604809-1"/>
    </source>
</evidence>
<dbReference type="PANTHER" id="PTHR43407">
    <property type="entry name" value="GLUTAMINE SYNTHETASE"/>
    <property type="match status" value="1"/>
</dbReference>
<dbReference type="OrthoDB" id="9807095at2"/>
<dbReference type="PROSITE" id="PS51987">
    <property type="entry name" value="GS_CATALYTIC"/>
    <property type="match status" value="1"/>
</dbReference>
<dbReference type="Proteomes" id="UP000189810">
    <property type="component" value="Chromosome I"/>
</dbReference>
<dbReference type="FunFam" id="3.30.590.10:FF:000001">
    <property type="entry name" value="Glutamine synthetase"/>
    <property type="match status" value="1"/>
</dbReference>
<gene>
    <name evidence="17" type="ORF">SAMN05444391_0538</name>
</gene>
<dbReference type="GO" id="GO:0019740">
    <property type="term" value="P:nitrogen utilization"/>
    <property type="evidence" value="ECO:0007669"/>
    <property type="project" value="TreeGrafter"/>
</dbReference>
<evidence type="ECO:0000256" key="6">
    <source>
        <dbReference type="ARBA" id="ARBA00022741"/>
    </source>
</evidence>
<feature type="binding site" evidence="10">
    <location>
        <position position="353"/>
    </location>
    <ligand>
        <name>ATP</name>
        <dbReference type="ChEBI" id="CHEBI:30616"/>
    </ligand>
</feature>
<evidence type="ECO:0000256" key="11">
    <source>
        <dbReference type="PIRSR" id="PIRSR604809-3"/>
    </source>
</evidence>
<evidence type="ECO:0000256" key="8">
    <source>
        <dbReference type="ARBA" id="ARBA00022842"/>
    </source>
</evidence>
<keyword evidence="6 10" id="KW-0547">Nucleotide-binding</keyword>
<dbReference type="InterPro" id="IPR008147">
    <property type="entry name" value="Gln_synt_N"/>
</dbReference>
<dbReference type="RefSeq" id="WP_079653702.1">
    <property type="nucleotide sequence ID" value="NZ_LT670846.1"/>
</dbReference>
<dbReference type="InterPro" id="IPR008146">
    <property type="entry name" value="Gln_synth_cat_dom"/>
</dbReference>
<dbReference type="GO" id="GO:0016020">
    <property type="term" value="C:membrane"/>
    <property type="evidence" value="ECO:0007669"/>
    <property type="project" value="TreeGrafter"/>
</dbReference>
<evidence type="ECO:0000256" key="2">
    <source>
        <dbReference type="ARBA" id="ARBA00011354"/>
    </source>
</evidence>
<feature type="binding site" evidence="9">
    <location>
        <position position="327"/>
    </location>
    <ligand>
        <name>L-glutamate</name>
        <dbReference type="ChEBI" id="CHEBI:29985"/>
    </ligand>
</feature>
<keyword evidence="3 12" id="KW-0597">Phosphoprotein</keyword>
<feature type="binding site" evidence="11">
    <location>
        <position position="358"/>
    </location>
    <ligand>
        <name>Mg(2+)</name>
        <dbReference type="ChEBI" id="CHEBI:18420"/>
        <label>1</label>
    </ligand>
</feature>
<evidence type="ECO:0000256" key="12">
    <source>
        <dbReference type="PIRSR" id="PIRSR604809-50"/>
    </source>
</evidence>
<dbReference type="Pfam" id="PF03951">
    <property type="entry name" value="Gln-synt_N"/>
    <property type="match status" value="1"/>
</dbReference>
<dbReference type="NCBIfam" id="TIGR00653">
    <property type="entry name" value="GlnA"/>
    <property type="match status" value="1"/>
</dbReference>
<keyword evidence="18" id="KW-1185">Reference proteome</keyword>
<evidence type="ECO:0000256" key="3">
    <source>
        <dbReference type="ARBA" id="ARBA00022553"/>
    </source>
</evidence>
<dbReference type="GO" id="GO:0005524">
    <property type="term" value="F:ATP binding"/>
    <property type="evidence" value="ECO:0007669"/>
    <property type="project" value="UniProtKB-KW"/>
</dbReference>
<evidence type="ECO:0000256" key="14">
    <source>
        <dbReference type="RuleBase" id="RU000384"/>
    </source>
</evidence>
<evidence type="ECO:0000259" key="16">
    <source>
        <dbReference type="PROSITE" id="PS51987"/>
    </source>
</evidence>
<feature type="binding site" evidence="9">
    <location>
        <position position="339"/>
    </location>
    <ligand>
        <name>L-glutamate</name>
        <dbReference type="ChEBI" id="CHEBI:29985"/>
    </ligand>
</feature>
<evidence type="ECO:0000256" key="10">
    <source>
        <dbReference type="PIRSR" id="PIRSR604809-2"/>
    </source>
</evidence>
<feature type="binding site" evidence="9">
    <location>
        <begin position="264"/>
        <end position="265"/>
    </location>
    <ligand>
        <name>L-glutamate</name>
        <dbReference type="ChEBI" id="CHEBI:29985"/>
    </ligand>
</feature>
<name>A0A1M6R7B7_9AQUI</name>
<dbReference type="InterPro" id="IPR014746">
    <property type="entry name" value="Gln_synth/guanido_kin_cat_dom"/>
</dbReference>
<dbReference type="PROSITE" id="PS00182">
    <property type="entry name" value="GLNA_ADENYLATION"/>
    <property type="match status" value="1"/>
</dbReference>
<feature type="modified residue" description="O-AMP-tyrosine" evidence="12">
    <location>
        <position position="398"/>
    </location>
</feature>
<evidence type="ECO:0000313" key="17">
    <source>
        <dbReference type="EMBL" id="SHK28343.1"/>
    </source>
</evidence>
<sequence length="469" mass="53470">MHKRTPEEVLTLIEQEGVQFVDLRFSDLLGQWQHLTIPAYEISLETFEGGRGFDGSSVRGWQSIHESDMIAIPDPSTAFIDPFMEPKTLVMICDIYDPVTRERYGRDTRYVAQKAEQYLRQTGIGDTAYFGPEAEFFIFDSVEFGTGSNYAFWRVDSEEGWWNREIASSGYKIPNKRGYFPVPPLDKMSDLRNEMVSIMSQLGIIVELHHHEVATAGQGEIDIRYDSLLNQADKLFVYKYVVRMVAYKYGKYATFMPKVLPDDNGSGMHTHFSIWKDGKNLFAGSEYAGVSELCLYAIGGILKHGPALTAFTNPTINSYHRLVPGFEAPVRLAYSARNRSAAIRIPMYSQSPKAKRIEIRFPDPTCNPYLAFAAILMAAIDGIENKIHPGEPLDKDIYSLPPEELKDIPQLPGSLEEALKALENDYEFLLKGGVFTEELIETWISYKRKEIDQIRFIPHPKEFELYFDI</sequence>
<feature type="binding site" evidence="11">
    <location>
        <position position="220"/>
    </location>
    <ligand>
        <name>Mg(2+)</name>
        <dbReference type="ChEBI" id="CHEBI:18420"/>
        <label>1</label>
    </ligand>
</feature>
<feature type="binding site" evidence="9">
    <location>
        <position position="321"/>
    </location>
    <ligand>
        <name>L-glutamate</name>
        <dbReference type="ChEBI" id="CHEBI:29985"/>
    </ligand>
</feature>
<evidence type="ECO:0000313" key="18">
    <source>
        <dbReference type="Proteomes" id="UP000189810"/>
    </source>
</evidence>
<dbReference type="SUPFAM" id="SSF54368">
    <property type="entry name" value="Glutamine synthetase, N-terminal domain"/>
    <property type="match status" value="1"/>
</dbReference>
<organism evidence="17 18">
    <name type="scientific">Thermocrinis minervae</name>
    <dbReference type="NCBI Taxonomy" id="381751"/>
    <lineage>
        <taxon>Bacteria</taxon>
        <taxon>Pseudomonadati</taxon>
        <taxon>Aquificota</taxon>
        <taxon>Aquificia</taxon>
        <taxon>Aquificales</taxon>
        <taxon>Aquificaceae</taxon>
        <taxon>Thermocrinis</taxon>
    </lineage>
</organism>
<feature type="binding site" evidence="10">
    <location>
        <begin position="271"/>
        <end position="273"/>
    </location>
    <ligand>
        <name>ATP</name>
        <dbReference type="ChEBI" id="CHEBI:30616"/>
    </ligand>
</feature>